<name>A0A6M3L165_9ZZZZ</name>
<organism evidence="1">
    <name type="scientific">viral metagenome</name>
    <dbReference type="NCBI Taxonomy" id="1070528"/>
    <lineage>
        <taxon>unclassified sequences</taxon>
        <taxon>metagenomes</taxon>
        <taxon>organismal metagenomes</taxon>
    </lineage>
</organism>
<dbReference type="AlphaFoldDB" id="A0A6M3L165"/>
<reference evidence="1" key="1">
    <citation type="submission" date="2020-03" db="EMBL/GenBank/DDBJ databases">
        <title>The deep terrestrial virosphere.</title>
        <authorList>
            <person name="Holmfeldt K."/>
            <person name="Nilsson E."/>
            <person name="Simone D."/>
            <person name="Lopez-Fernandez M."/>
            <person name="Wu X."/>
            <person name="de Brujin I."/>
            <person name="Lundin D."/>
            <person name="Andersson A."/>
            <person name="Bertilsson S."/>
            <person name="Dopson M."/>
        </authorList>
    </citation>
    <scope>NUCLEOTIDE SEQUENCE</scope>
    <source>
        <strain evidence="1">MM415B02984</strain>
    </source>
</reference>
<gene>
    <name evidence="1" type="ORF">MM415B02984_0008</name>
</gene>
<dbReference type="EMBL" id="MT142710">
    <property type="protein sequence ID" value="QJA87491.1"/>
    <property type="molecule type" value="Genomic_DNA"/>
</dbReference>
<protein>
    <submittedName>
        <fullName evidence="1">Uncharacterized protein</fullName>
    </submittedName>
</protein>
<proteinExistence type="predicted"/>
<accession>A0A6M3L165</accession>
<evidence type="ECO:0000313" key="1">
    <source>
        <dbReference type="EMBL" id="QJA87491.1"/>
    </source>
</evidence>
<sequence length="78" mass="8928">MEKETFDIKLACDAQAKFIKEKSYPYFAPSDGRCYNCRRNIYGQITSEDGKYTSGYSVERASTSLITGCPHCHYSYCE</sequence>